<dbReference type="InterPro" id="IPR007210">
    <property type="entry name" value="ABC_Gly_betaine_transp_sub-bd"/>
</dbReference>
<dbReference type="InParanoid" id="Q029S9"/>
<name>Q029S9_SOLUE</name>
<dbReference type="Gene3D" id="3.40.190.120">
    <property type="entry name" value="Osmoprotection protein (prox), domain 2"/>
    <property type="match status" value="1"/>
</dbReference>
<dbReference type="Pfam" id="PF04069">
    <property type="entry name" value="OpuAC"/>
    <property type="match status" value="1"/>
</dbReference>
<gene>
    <name evidence="2" type="ordered locus">Acid_1203</name>
</gene>
<proteinExistence type="predicted"/>
<evidence type="ECO:0000313" key="2">
    <source>
        <dbReference type="EMBL" id="ABJ82197.1"/>
    </source>
</evidence>
<feature type="domain" description="ABC-type glycine betaine transport system substrate-binding" evidence="1">
    <location>
        <begin position="11"/>
        <end position="273"/>
    </location>
</feature>
<dbReference type="GO" id="GO:0022857">
    <property type="term" value="F:transmembrane transporter activity"/>
    <property type="evidence" value="ECO:0007669"/>
    <property type="project" value="InterPro"/>
</dbReference>
<dbReference type="SUPFAM" id="SSF53850">
    <property type="entry name" value="Periplasmic binding protein-like II"/>
    <property type="match status" value="1"/>
</dbReference>
<dbReference type="STRING" id="234267.Acid_1203"/>
<dbReference type="eggNOG" id="COG1732">
    <property type="taxonomic scope" value="Bacteria"/>
</dbReference>
<dbReference type="FunCoup" id="Q029S9">
    <property type="interactions" value="106"/>
</dbReference>
<dbReference type="EMBL" id="CP000473">
    <property type="protein sequence ID" value="ABJ82197.1"/>
    <property type="molecule type" value="Genomic_DNA"/>
</dbReference>
<accession>Q029S9</accession>
<dbReference type="GO" id="GO:0043190">
    <property type="term" value="C:ATP-binding cassette (ABC) transporter complex"/>
    <property type="evidence" value="ECO:0007669"/>
    <property type="project" value="InterPro"/>
</dbReference>
<organism evidence="2">
    <name type="scientific">Solibacter usitatus (strain Ellin6076)</name>
    <dbReference type="NCBI Taxonomy" id="234267"/>
    <lineage>
        <taxon>Bacteria</taxon>
        <taxon>Pseudomonadati</taxon>
        <taxon>Acidobacteriota</taxon>
        <taxon>Terriglobia</taxon>
        <taxon>Bryobacterales</taxon>
        <taxon>Solibacteraceae</taxon>
        <taxon>Candidatus Solibacter</taxon>
    </lineage>
</organism>
<evidence type="ECO:0000259" key="1">
    <source>
        <dbReference type="Pfam" id="PF04069"/>
    </source>
</evidence>
<protein>
    <submittedName>
        <fullName evidence="2">Substrate-binding region of ABC-type glycine betaine transport system</fullName>
    </submittedName>
</protein>
<reference evidence="2" key="1">
    <citation type="submission" date="2006-10" db="EMBL/GenBank/DDBJ databases">
        <title>Complete sequence of Solibacter usitatus Ellin6076.</title>
        <authorList>
            <consortium name="US DOE Joint Genome Institute"/>
            <person name="Copeland A."/>
            <person name="Lucas S."/>
            <person name="Lapidus A."/>
            <person name="Barry K."/>
            <person name="Detter J.C."/>
            <person name="Glavina del Rio T."/>
            <person name="Hammon N."/>
            <person name="Israni S."/>
            <person name="Dalin E."/>
            <person name="Tice H."/>
            <person name="Pitluck S."/>
            <person name="Thompson L.S."/>
            <person name="Brettin T."/>
            <person name="Bruce D."/>
            <person name="Han C."/>
            <person name="Tapia R."/>
            <person name="Gilna P."/>
            <person name="Schmutz J."/>
            <person name="Larimer F."/>
            <person name="Land M."/>
            <person name="Hauser L."/>
            <person name="Kyrpides N."/>
            <person name="Mikhailova N."/>
            <person name="Janssen P.H."/>
            <person name="Kuske C.R."/>
            <person name="Richardson P."/>
        </authorList>
    </citation>
    <scope>NUCLEOTIDE SEQUENCE</scope>
    <source>
        <strain evidence="2">Ellin6076</strain>
    </source>
</reference>
<dbReference type="CDD" id="cd13613">
    <property type="entry name" value="PBP2_Opu_like_2"/>
    <property type="match status" value="1"/>
</dbReference>
<dbReference type="KEGG" id="sus:Acid_1203"/>
<sequence length="281" mass="30345">MGLGGCGTKPEIVVGSKNFTEQVLLGEILAQHIERRLHVTVGRKFNLGGTLLAQAAITSGAIDLYPEYSGTALTAVLKLPPSKDAGAVMQQVRDGYRRQWGLEWLPPLGFNNTFAMMVRGDIARPTGIKTLTDAARLQAWKLGAGYEFKQRTDGLAGLLATYGLRTDGEPVTMDLGLLYAALKSRKVDMIAANSTDGLAAVLDVKMLEDDRHYFPPYECAVVARAESLARHAGLREALAEVSGKLNDATMRKLNFGVDGEHRPPAQVAGQFLDATFGKTSR</sequence>
<dbReference type="HOGENOM" id="CLU_038355_1_0_0"/>
<dbReference type="Gene3D" id="3.40.190.10">
    <property type="entry name" value="Periplasmic binding protein-like II"/>
    <property type="match status" value="1"/>
</dbReference>
<dbReference type="AlphaFoldDB" id="Q029S9"/>